<evidence type="ECO:0000256" key="2">
    <source>
        <dbReference type="ARBA" id="ARBA00006727"/>
    </source>
</evidence>
<comment type="subcellular location">
    <subcellularLocation>
        <location evidence="1">Membrane</location>
        <topology evidence="1">Multi-pass membrane protein</topology>
    </subcellularLocation>
</comment>
<keyword evidence="7" id="KW-1185">Reference proteome</keyword>
<feature type="domain" description="Major facilitator superfamily (MFS) profile" evidence="5">
    <location>
        <begin position="57"/>
        <end position="444"/>
    </location>
</feature>
<keyword evidence="4" id="KW-0472">Membrane</keyword>
<feature type="transmembrane region" description="Helical" evidence="4">
    <location>
        <begin position="417"/>
        <end position="439"/>
    </location>
</feature>
<evidence type="ECO:0000313" key="7">
    <source>
        <dbReference type="Proteomes" id="UP001498398"/>
    </source>
</evidence>
<dbReference type="PANTHER" id="PTHR11360">
    <property type="entry name" value="MONOCARBOXYLATE TRANSPORTER"/>
    <property type="match status" value="1"/>
</dbReference>
<feature type="transmembrane region" description="Helical" evidence="4">
    <location>
        <begin position="328"/>
        <end position="346"/>
    </location>
</feature>
<comment type="similarity">
    <text evidence="2">Belongs to the major facilitator superfamily. Monocarboxylate porter (TC 2.A.1.13) family.</text>
</comment>
<evidence type="ECO:0000256" key="4">
    <source>
        <dbReference type="SAM" id="Phobius"/>
    </source>
</evidence>
<dbReference type="InterPro" id="IPR011701">
    <property type="entry name" value="MFS"/>
</dbReference>
<feature type="transmembrane region" description="Helical" evidence="4">
    <location>
        <begin position="386"/>
        <end position="405"/>
    </location>
</feature>
<evidence type="ECO:0000256" key="3">
    <source>
        <dbReference type="SAM" id="MobiDB-lite"/>
    </source>
</evidence>
<dbReference type="InterPro" id="IPR020846">
    <property type="entry name" value="MFS_dom"/>
</dbReference>
<feature type="transmembrane region" description="Helical" evidence="4">
    <location>
        <begin position="96"/>
        <end position="115"/>
    </location>
</feature>
<name>A0ABR1JG07_9AGAR</name>
<keyword evidence="4" id="KW-0812">Transmembrane</keyword>
<proteinExistence type="inferred from homology"/>
<feature type="region of interest" description="Disordered" evidence="3">
    <location>
        <begin position="1"/>
        <end position="28"/>
    </location>
</feature>
<gene>
    <name evidence="6" type="ORF">VKT23_009879</name>
</gene>
<dbReference type="InterPro" id="IPR050327">
    <property type="entry name" value="Proton-linked_MCT"/>
</dbReference>
<keyword evidence="4" id="KW-1133">Transmembrane helix</keyword>
<evidence type="ECO:0000256" key="1">
    <source>
        <dbReference type="ARBA" id="ARBA00004141"/>
    </source>
</evidence>
<dbReference type="EMBL" id="JBANRG010000017">
    <property type="protein sequence ID" value="KAK7458869.1"/>
    <property type="molecule type" value="Genomic_DNA"/>
</dbReference>
<feature type="transmembrane region" description="Helical" evidence="4">
    <location>
        <begin position="358"/>
        <end position="379"/>
    </location>
</feature>
<feature type="transmembrane region" description="Helical" evidence="4">
    <location>
        <begin position="151"/>
        <end position="173"/>
    </location>
</feature>
<evidence type="ECO:0000259" key="5">
    <source>
        <dbReference type="PROSITE" id="PS50850"/>
    </source>
</evidence>
<feature type="transmembrane region" description="Helical" evidence="4">
    <location>
        <begin position="127"/>
        <end position="145"/>
    </location>
</feature>
<comment type="caution">
    <text evidence="6">The sequence shown here is derived from an EMBL/GenBank/DDBJ whole genome shotgun (WGS) entry which is preliminary data.</text>
</comment>
<dbReference type="Proteomes" id="UP001498398">
    <property type="component" value="Unassembled WGS sequence"/>
</dbReference>
<organism evidence="6 7">
    <name type="scientific">Marasmiellus scandens</name>
    <dbReference type="NCBI Taxonomy" id="2682957"/>
    <lineage>
        <taxon>Eukaryota</taxon>
        <taxon>Fungi</taxon>
        <taxon>Dikarya</taxon>
        <taxon>Basidiomycota</taxon>
        <taxon>Agaricomycotina</taxon>
        <taxon>Agaricomycetes</taxon>
        <taxon>Agaricomycetidae</taxon>
        <taxon>Agaricales</taxon>
        <taxon>Marasmiineae</taxon>
        <taxon>Omphalotaceae</taxon>
        <taxon>Marasmiellus</taxon>
    </lineage>
</organism>
<dbReference type="PROSITE" id="PS50850">
    <property type="entry name" value="MFS"/>
    <property type="match status" value="1"/>
</dbReference>
<feature type="compositionally biased region" description="Polar residues" evidence="3">
    <location>
        <begin position="1"/>
        <end position="17"/>
    </location>
</feature>
<protein>
    <recommendedName>
        <fullName evidence="5">Major facilitator superfamily (MFS) profile domain-containing protein</fullName>
    </recommendedName>
</protein>
<feature type="transmembrane region" description="Helical" evidence="4">
    <location>
        <begin position="185"/>
        <end position="205"/>
    </location>
</feature>
<dbReference type="InterPro" id="IPR036259">
    <property type="entry name" value="MFS_trans_sf"/>
</dbReference>
<dbReference type="PANTHER" id="PTHR11360:SF234">
    <property type="entry name" value="MFS-TYPE TRANSPORTER DBAD-RELATED"/>
    <property type="match status" value="1"/>
</dbReference>
<evidence type="ECO:0000313" key="6">
    <source>
        <dbReference type="EMBL" id="KAK7458869.1"/>
    </source>
</evidence>
<dbReference type="Gene3D" id="1.20.1250.20">
    <property type="entry name" value="MFS general substrate transporter like domains"/>
    <property type="match status" value="2"/>
</dbReference>
<feature type="transmembrane region" description="Helical" evidence="4">
    <location>
        <begin position="298"/>
        <end position="316"/>
    </location>
</feature>
<reference evidence="6 7" key="1">
    <citation type="submission" date="2024-01" db="EMBL/GenBank/DDBJ databases">
        <title>A draft genome for the cacao thread blight pathogen Marasmiellus scandens.</title>
        <authorList>
            <person name="Baruah I.K."/>
            <person name="Leung J."/>
            <person name="Bukari Y."/>
            <person name="Amoako-Attah I."/>
            <person name="Meinhardt L.W."/>
            <person name="Bailey B.A."/>
            <person name="Cohen S.P."/>
        </authorList>
    </citation>
    <scope>NUCLEOTIDE SEQUENCE [LARGE SCALE GENOMIC DNA]</scope>
    <source>
        <strain evidence="6 7">GH-19</strain>
    </source>
</reference>
<feature type="transmembrane region" description="Helical" evidence="4">
    <location>
        <begin position="58"/>
        <end position="76"/>
    </location>
</feature>
<accession>A0ABR1JG07</accession>
<feature type="transmembrane region" description="Helical" evidence="4">
    <location>
        <begin position="217"/>
        <end position="239"/>
    </location>
</feature>
<dbReference type="Pfam" id="PF07690">
    <property type="entry name" value="MFS_1"/>
    <property type="match status" value="1"/>
</dbReference>
<feature type="transmembrane region" description="Helical" evidence="4">
    <location>
        <begin position="265"/>
        <end position="286"/>
    </location>
</feature>
<sequence>MMQATSHQRNDSNSSLTPLRRPKSEYPAGGSDVSLRYSLSDFPILLEDNHSSDVDWRAWSTTIGGSLAAMATFGYTNAFGVYQDVYTRSGAASASRISWIGSTQMFFMLAMALPAGKLLDMGYFRQATLFGSVLYVFSLFMVSIAHTDRYYQIFLAQGLGMGISAGFLYVPALAVQSHHWKERKAFAMGLVTIGSSIGSIFFPIMLNQLFEKPSVGFGWGVRASAFVVLGLLVLANLLMSDRRALESEKPKAVPDIRGIMTDVPYLLCILACLFVNLGVFFPYFYLQLFSILHNVDQNIAFYFLAILSAASLPGRLLPNILADRFGPFNAIVPAIGISGALIFAMFGTSTVGSVATFAVFYGFFSGAFISLCPACIASLSKSPDEVGVRFGIGYFLAGFGVLVGAPIDGQLLGNTFVWSKAIVFSAVTVLVGFLILLGVRWMLAQRKGTQLV</sequence>
<dbReference type="SUPFAM" id="SSF103473">
    <property type="entry name" value="MFS general substrate transporter"/>
    <property type="match status" value="1"/>
</dbReference>